<dbReference type="InterPro" id="IPR002970">
    <property type="entry name" value="Tick_his-bd"/>
</dbReference>
<name>Q4PN10_IXOSC</name>
<reference evidence="2" key="1">
    <citation type="submission" date="2005-05" db="EMBL/GenBank/DDBJ databases">
        <authorList>
            <person name="Ribeiro J.M.C."/>
            <person name="Alarcon-Chaidez F."/>
            <person name="Francischetti I.M.B."/>
            <person name="Mans B."/>
            <person name="Mather T.N."/>
            <person name="Wikel S.K."/>
        </authorList>
    </citation>
    <scope>NUCLEOTIDE SEQUENCE</scope>
    <source>
        <strain evidence="2">IS-6-12-J-IS612-27</strain>
        <tissue evidence="2">Salivary glands</tissue>
    </source>
</reference>
<feature type="chain" id="PRO_5004241838" evidence="1">
    <location>
        <begin position="21"/>
        <end position="209"/>
    </location>
</feature>
<dbReference type="EMBL" id="DQ065963">
    <property type="protein sequence ID" value="AAY66600.1"/>
    <property type="molecule type" value="mRNA"/>
</dbReference>
<keyword evidence="1" id="KW-0732">Signal</keyword>
<reference evidence="2" key="2">
    <citation type="journal article" date="2006" name="Insect Biochem. Mol. Biol.">
        <title>An annotated catalog of salivary gland transcripts from Ixodes scapularis ticks.</title>
        <authorList>
            <person name="Ribeiro J.M."/>
            <person name="Alarcon-Chaidez F."/>
            <person name="Francischetti I.M."/>
            <person name="Mans B.J."/>
            <person name="Mather T.N."/>
            <person name="Valenzuela J.G."/>
            <person name="Wikel S.K."/>
        </authorList>
    </citation>
    <scope>NUCLEOTIDE SEQUENCE</scope>
    <source>
        <strain evidence="2">IS-6-12-J-IS612-27</strain>
        <tissue evidence="2">Salivary glands</tissue>
    </source>
</reference>
<dbReference type="AlphaFoldDB" id="Q4PN10"/>
<protein>
    <submittedName>
        <fullName evidence="2">Salivary serotonin-binding protein</fullName>
    </submittedName>
</protein>
<dbReference type="OrthoDB" id="6484779at2759"/>
<dbReference type="Gene3D" id="2.40.128.20">
    <property type="match status" value="1"/>
</dbReference>
<dbReference type="GO" id="GO:0030682">
    <property type="term" value="P:symbiont-mediated perturbation of host defenses"/>
    <property type="evidence" value="ECO:0007669"/>
    <property type="project" value="InterPro"/>
</dbReference>
<accession>Q4PN10</accession>
<proteinExistence type="evidence at transcript level"/>
<evidence type="ECO:0000313" key="2">
    <source>
        <dbReference type="EMBL" id="AAY66600.1"/>
    </source>
</evidence>
<feature type="signal peptide" evidence="1">
    <location>
        <begin position="1"/>
        <end position="20"/>
    </location>
</feature>
<reference evidence="2" key="3">
    <citation type="journal article" date="2008" name="J. Biol. Chem.">
        <title>Structure, function, and evolution of biogenic amine-binding proteins in soft ticks.</title>
        <authorList>
            <person name="Mans B.J."/>
            <person name="Ribeiro J.M."/>
            <person name="Andersen J.F."/>
        </authorList>
    </citation>
    <scope>NUCLEOTIDE SEQUENCE</scope>
    <source>
        <strain evidence="2">IS-6-12-J-IS612-27</strain>
        <tissue evidence="2">Salivary glands</tissue>
    </source>
</reference>
<organism evidence="2">
    <name type="scientific">Ixodes scapularis</name>
    <name type="common">Black-legged tick</name>
    <name type="synonym">Deer tick</name>
    <dbReference type="NCBI Taxonomy" id="6945"/>
    <lineage>
        <taxon>Eukaryota</taxon>
        <taxon>Metazoa</taxon>
        <taxon>Ecdysozoa</taxon>
        <taxon>Arthropoda</taxon>
        <taxon>Chelicerata</taxon>
        <taxon>Arachnida</taxon>
        <taxon>Acari</taxon>
        <taxon>Parasitiformes</taxon>
        <taxon>Ixodida</taxon>
        <taxon>Ixodoidea</taxon>
        <taxon>Ixodidae</taxon>
        <taxon>Ixodinae</taxon>
        <taxon>Ixodes</taxon>
    </lineage>
</organism>
<dbReference type="GO" id="GO:0043176">
    <property type="term" value="F:amine binding"/>
    <property type="evidence" value="ECO:0007669"/>
    <property type="project" value="InterPro"/>
</dbReference>
<dbReference type="InterPro" id="IPR012674">
    <property type="entry name" value="Calycin"/>
</dbReference>
<sequence length="209" mass="23359">MYNTLLVFASLVAAIASVGSQDSSSSGSPVEAWRTVILPQAFYLVYRSFENDPALGGNGRCVSIQLTHANEATKTTESIMKYWDPETNQMRENNVRGKVDPPDGDTIQMSNAEGGDPWKTDHKFVYSDYNTCDVVVVLETKEKKCELWVKDGYQQLAEVNTEAVASRDDPSVSHNIAKCKEEYEKQCRGQKKYQIYEKATCSSLTESSK</sequence>
<dbReference type="SUPFAM" id="SSF50814">
    <property type="entry name" value="Lipocalins"/>
    <property type="match status" value="1"/>
</dbReference>
<evidence type="ECO:0000256" key="1">
    <source>
        <dbReference type="SAM" id="SignalP"/>
    </source>
</evidence>
<dbReference type="VEuPathDB" id="VectorBase:ISCP_032816"/>
<dbReference type="Pfam" id="PF02098">
    <property type="entry name" value="His_binding"/>
    <property type="match status" value="1"/>
</dbReference>